<keyword evidence="1" id="KW-1133">Transmembrane helix</keyword>
<feature type="transmembrane region" description="Helical" evidence="1">
    <location>
        <begin position="7"/>
        <end position="28"/>
    </location>
</feature>
<dbReference type="Pfam" id="PF14146">
    <property type="entry name" value="DUF4305"/>
    <property type="match status" value="1"/>
</dbReference>
<accession>A0A1I4Q0B7</accession>
<feature type="transmembrane region" description="Helical" evidence="1">
    <location>
        <begin position="34"/>
        <end position="54"/>
    </location>
</feature>
<dbReference type="RefSeq" id="WP_090928310.1">
    <property type="nucleotide sequence ID" value="NZ_FOTY01000034.1"/>
</dbReference>
<dbReference type="EMBL" id="FOTY01000034">
    <property type="protein sequence ID" value="SFM33065.1"/>
    <property type="molecule type" value="Genomic_DNA"/>
</dbReference>
<keyword evidence="1" id="KW-0472">Membrane</keyword>
<dbReference type="OrthoDB" id="2355666at2"/>
<dbReference type="InterPro" id="IPR025426">
    <property type="entry name" value="DUF4305"/>
</dbReference>
<evidence type="ECO:0000256" key="1">
    <source>
        <dbReference type="SAM" id="Phobius"/>
    </source>
</evidence>
<protein>
    <recommendedName>
        <fullName evidence="4">DUF4305 domain-containing protein</fullName>
    </recommendedName>
</protein>
<evidence type="ECO:0008006" key="4">
    <source>
        <dbReference type="Google" id="ProtNLM"/>
    </source>
</evidence>
<gene>
    <name evidence="2" type="ORF">SAMN04488054_13418</name>
</gene>
<keyword evidence="3" id="KW-1185">Reference proteome</keyword>
<dbReference type="Proteomes" id="UP000199668">
    <property type="component" value="Unassembled WGS sequence"/>
</dbReference>
<evidence type="ECO:0000313" key="2">
    <source>
        <dbReference type="EMBL" id="SFM33065.1"/>
    </source>
</evidence>
<proteinExistence type="predicted"/>
<dbReference type="AlphaFoldDB" id="A0A1I4Q0B7"/>
<organism evidence="2 3">
    <name type="scientific">Salibacterium qingdaonense</name>
    <dbReference type="NCBI Taxonomy" id="266892"/>
    <lineage>
        <taxon>Bacteria</taxon>
        <taxon>Bacillati</taxon>
        <taxon>Bacillota</taxon>
        <taxon>Bacilli</taxon>
        <taxon>Bacillales</taxon>
        <taxon>Bacillaceae</taxon>
    </lineage>
</organism>
<sequence length="64" mass="6949">MRGGTTMMGLFYFGLAAAFICFAVLHVNNHSWNFLTFLYAGLAALDVLMGLRFLRAGRQSGSGS</sequence>
<name>A0A1I4Q0B7_9BACI</name>
<evidence type="ECO:0000313" key="3">
    <source>
        <dbReference type="Proteomes" id="UP000199668"/>
    </source>
</evidence>
<keyword evidence="1" id="KW-0812">Transmembrane</keyword>
<reference evidence="2 3" key="1">
    <citation type="submission" date="2016-10" db="EMBL/GenBank/DDBJ databases">
        <authorList>
            <person name="de Groot N.N."/>
        </authorList>
    </citation>
    <scope>NUCLEOTIDE SEQUENCE [LARGE SCALE GENOMIC DNA]</scope>
    <source>
        <strain evidence="2 3">CGMCC 1.6134</strain>
    </source>
</reference>